<dbReference type="Gene3D" id="2.60.450.10">
    <property type="entry name" value="Lipopolysaccharide (LPS) transport protein A like domain"/>
    <property type="match status" value="1"/>
</dbReference>
<dbReference type="GO" id="GO:0001530">
    <property type="term" value="F:lipopolysaccharide binding"/>
    <property type="evidence" value="ECO:0007669"/>
    <property type="project" value="InterPro"/>
</dbReference>
<gene>
    <name evidence="5" type="primary">lptA</name>
    <name evidence="5" type="ORF">DC082_07600</name>
</gene>
<dbReference type="PANTHER" id="PTHR36504">
    <property type="entry name" value="LIPOPOLYSACCHARIDE EXPORT SYSTEM PROTEIN LPTA"/>
    <property type="match status" value="1"/>
</dbReference>
<evidence type="ECO:0000256" key="3">
    <source>
        <dbReference type="ARBA" id="ARBA00022764"/>
    </source>
</evidence>
<dbReference type="RefSeq" id="WP_109236475.1">
    <property type="nucleotide sequence ID" value="NZ_BMXZ01000003.1"/>
</dbReference>
<evidence type="ECO:0000313" key="6">
    <source>
        <dbReference type="Proteomes" id="UP000244948"/>
    </source>
</evidence>
<dbReference type="GO" id="GO:0017089">
    <property type="term" value="F:glycolipid transfer activity"/>
    <property type="evidence" value="ECO:0007669"/>
    <property type="project" value="TreeGrafter"/>
</dbReference>
<feature type="domain" description="Organic solvent tolerance-like N-terminal" evidence="4">
    <location>
        <begin position="46"/>
        <end position="157"/>
    </location>
</feature>
<dbReference type="Pfam" id="PF03968">
    <property type="entry name" value="LptD_N"/>
    <property type="match status" value="1"/>
</dbReference>
<comment type="caution">
    <text evidence="5">The sequence shown here is derived from an EMBL/GenBank/DDBJ whole genome shotgun (WGS) entry which is preliminary data.</text>
</comment>
<evidence type="ECO:0000313" key="5">
    <source>
        <dbReference type="EMBL" id="PWD82493.1"/>
    </source>
</evidence>
<evidence type="ECO:0000256" key="1">
    <source>
        <dbReference type="ARBA" id="ARBA00022448"/>
    </source>
</evidence>
<keyword evidence="2" id="KW-0732">Signal</keyword>
<dbReference type="InterPro" id="IPR005653">
    <property type="entry name" value="OstA-like_N"/>
</dbReference>
<evidence type="ECO:0000256" key="2">
    <source>
        <dbReference type="ARBA" id="ARBA00022729"/>
    </source>
</evidence>
<name>A0A2U2AIM2_9GAMM</name>
<dbReference type="NCBIfam" id="TIGR03002">
    <property type="entry name" value="outer_YhbN_LptA"/>
    <property type="match status" value="1"/>
</dbReference>
<dbReference type="EMBL" id="QEWR01000004">
    <property type="protein sequence ID" value="PWD82493.1"/>
    <property type="molecule type" value="Genomic_DNA"/>
</dbReference>
<dbReference type="InterPro" id="IPR052037">
    <property type="entry name" value="LPS_export_LptA"/>
</dbReference>
<keyword evidence="3" id="KW-0574">Periplasm</keyword>
<dbReference type="Proteomes" id="UP000244948">
    <property type="component" value="Unassembled WGS sequence"/>
</dbReference>
<organism evidence="5 6">
    <name type="scientific">Ignatzschineria indica</name>
    <dbReference type="NCBI Taxonomy" id="472583"/>
    <lineage>
        <taxon>Bacteria</taxon>
        <taxon>Pseudomonadati</taxon>
        <taxon>Pseudomonadota</taxon>
        <taxon>Gammaproteobacteria</taxon>
        <taxon>Cardiobacteriales</taxon>
        <taxon>Ignatzschineriaceae</taxon>
        <taxon>Ignatzschineria</taxon>
    </lineage>
</organism>
<dbReference type="GO" id="GO:0009279">
    <property type="term" value="C:cell outer membrane"/>
    <property type="evidence" value="ECO:0007669"/>
    <property type="project" value="TreeGrafter"/>
</dbReference>
<reference evidence="5 6" key="1">
    <citation type="journal article" date="2018" name="Genome Announc.">
        <title>Ignatzschineria cameli sp. nov., isolated from necrotic foot tissue of dromedaries (Camelus dromedarius) and associated maggots (Wohlfahrtia species) in Dubai.</title>
        <authorList>
            <person name="Tsang C.C."/>
            <person name="Tang J.Y."/>
            <person name="Fong J.Y."/>
            <person name="Kinne J."/>
            <person name="Lee H.H."/>
            <person name="Joseph M."/>
            <person name="Jose S."/>
            <person name="Schuster R.K."/>
            <person name="Tang Y."/>
            <person name="Sivakumar S."/>
            <person name="Chen J.H."/>
            <person name="Teng J.L."/>
            <person name="Lau S.K."/>
            <person name="Wernery U."/>
            <person name="Woo P.C."/>
        </authorList>
    </citation>
    <scope>NUCLEOTIDE SEQUENCE [LARGE SCALE GENOMIC DNA]</scope>
    <source>
        <strain evidence="5 6">KCTC 22643</strain>
    </source>
</reference>
<dbReference type="GO" id="GO:0030288">
    <property type="term" value="C:outer membrane-bounded periplasmic space"/>
    <property type="evidence" value="ECO:0007669"/>
    <property type="project" value="TreeGrafter"/>
</dbReference>
<dbReference type="PANTHER" id="PTHR36504:SF1">
    <property type="entry name" value="LIPOPOLYSACCHARIDE EXPORT SYSTEM PROTEIN LPTA"/>
    <property type="match status" value="1"/>
</dbReference>
<keyword evidence="6" id="KW-1185">Reference proteome</keyword>
<dbReference type="GO" id="GO:0015920">
    <property type="term" value="P:lipopolysaccharide transport"/>
    <property type="evidence" value="ECO:0007669"/>
    <property type="project" value="InterPro"/>
</dbReference>
<dbReference type="InterPro" id="IPR014340">
    <property type="entry name" value="LptA"/>
</dbReference>
<accession>A0A2U2AIM2</accession>
<protein>
    <submittedName>
        <fullName evidence="5">Lipopolysaccharide transport periplasmic protein LptA</fullName>
    </submittedName>
</protein>
<evidence type="ECO:0000259" key="4">
    <source>
        <dbReference type="Pfam" id="PF03968"/>
    </source>
</evidence>
<proteinExistence type="predicted"/>
<keyword evidence="1" id="KW-0813">Transport</keyword>
<sequence>MKNNLLPSLSPLFKQGISLLLLSLCFSAISNIALALPEDRKLPLHIDADWSEFQSNSPTEPTGIYRGNVVMVQGNLTIYADEAHFLLEDGELEYIIATGNPVKIKDLPKPDEPWVFGEGKTLRYYPKRAILELETNAQVEQSNDIATANKIIYDLDTRTINAERSPKERVHFTIQMDNRDK</sequence>
<dbReference type="AlphaFoldDB" id="A0A2U2AIM2"/>